<dbReference type="VEuPathDB" id="VectorBase:ASIC007985"/>
<dbReference type="AlphaFoldDB" id="A0A084VR79"/>
<keyword evidence="3" id="KW-1185">Reference proteome</keyword>
<name>A0A084VR79_ANOSI</name>
<dbReference type="EMBL" id="KE525019">
    <property type="protein sequence ID" value="KFB40473.1"/>
    <property type="molecule type" value="Genomic_DNA"/>
</dbReference>
<accession>A0A084VR79</accession>
<dbReference type="EnsemblMetazoa" id="ASIC007985-RA">
    <property type="protein sequence ID" value="ASIC007985-PA"/>
    <property type="gene ID" value="ASIC007985"/>
</dbReference>
<dbReference type="Proteomes" id="UP000030765">
    <property type="component" value="Unassembled WGS sequence"/>
</dbReference>
<gene>
    <name evidence="1" type="ORF">ZHAS_00007985</name>
</gene>
<dbReference type="EMBL" id="ATLV01015523">
    <property type="status" value="NOT_ANNOTATED_CDS"/>
    <property type="molecule type" value="Genomic_DNA"/>
</dbReference>
<protein>
    <submittedName>
        <fullName evidence="1 2">Phage-related protein</fullName>
    </submittedName>
</protein>
<reference evidence="1 3" key="1">
    <citation type="journal article" date="2014" name="BMC Genomics">
        <title>Genome sequence of Anopheles sinensis provides insight into genetics basis of mosquito competence for malaria parasites.</title>
        <authorList>
            <person name="Zhou D."/>
            <person name="Zhang D."/>
            <person name="Ding G."/>
            <person name="Shi L."/>
            <person name="Hou Q."/>
            <person name="Ye Y."/>
            <person name="Xu Y."/>
            <person name="Zhou H."/>
            <person name="Xiong C."/>
            <person name="Li S."/>
            <person name="Yu J."/>
            <person name="Hong S."/>
            <person name="Yu X."/>
            <person name="Zou P."/>
            <person name="Chen C."/>
            <person name="Chang X."/>
            <person name="Wang W."/>
            <person name="Lv Y."/>
            <person name="Sun Y."/>
            <person name="Ma L."/>
            <person name="Shen B."/>
            <person name="Zhu C."/>
        </authorList>
    </citation>
    <scope>NUCLEOTIDE SEQUENCE [LARGE SCALE GENOMIC DNA]</scope>
</reference>
<reference evidence="2" key="2">
    <citation type="submission" date="2020-05" db="UniProtKB">
        <authorList>
            <consortium name="EnsemblMetazoa"/>
        </authorList>
    </citation>
    <scope>IDENTIFICATION</scope>
</reference>
<evidence type="ECO:0000313" key="3">
    <source>
        <dbReference type="Proteomes" id="UP000030765"/>
    </source>
</evidence>
<evidence type="ECO:0000313" key="1">
    <source>
        <dbReference type="EMBL" id="KFB40473.1"/>
    </source>
</evidence>
<proteinExistence type="predicted"/>
<evidence type="ECO:0000313" key="2">
    <source>
        <dbReference type="EnsemblMetazoa" id="ASIC007985-PA"/>
    </source>
</evidence>
<sequence>MELSRPNAFQSTEAEAAEELSGTIAFHKANWINVLHTYFDTAKLRETTTGVTFPQPFGMQTYHPTKSRRQQEVAFALPLLVFPIRPTSVQGVCGFERQ</sequence>
<organism evidence="1">
    <name type="scientific">Anopheles sinensis</name>
    <name type="common">Mosquito</name>
    <dbReference type="NCBI Taxonomy" id="74873"/>
    <lineage>
        <taxon>Eukaryota</taxon>
        <taxon>Metazoa</taxon>
        <taxon>Ecdysozoa</taxon>
        <taxon>Arthropoda</taxon>
        <taxon>Hexapoda</taxon>
        <taxon>Insecta</taxon>
        <taxon>Pterygota</taxon>
        <taxon>Neoptera</taxon>
        <taxon>Endopterygota</taxon>
        <taxon>Diptera</taxon>
        <taxon>Nematocera</taxon>
        <taxon>Culicoidea</taxon>
        <taxon>Culicidae</taxon>
        <taxon>Anophelinae</taxon>
        <taxon>Anopheles</taxon>
    </lineage>
</organism>